<feature type="transmembrane region" description="Helical" evidence="11">
    <location>
        <begin position="246"/>
        <end position="267"/>
    </location>
</feature>
<evidence type="ECO:0000259" key="13">
    <source>
        <dbReference type="PROSITE" id="PS50929"/>
    </source>
</evidence>
<feature type="transmembrane region" description="Helical" evidence="11">
    <location>
        <begin position="273"/>
        <end position="297"/>
    </location>
</feature>
<dbReference type="PROSITE" id="PS50893">
    <property type="entry name" value="ABC_TRANSPORTER_2"/>
    <property type="match status" value="1"/>
</dbReference>
<evidence type="ECO:0000256" key="6">
    <source>
        <dbReference type="ARBA" id="ARBA00022692"/>
    </source>
</evidence>
<evidence type="ECO:0000256" key="2">
    <source>
        <dbReference type="ARBA" id="ARBA00005417"/>
    </source>
</evidence>
<evidence type="ECO:0000313" key="15">
    <source>
        <dbReference type="Proteomes" id="UP000295122"/>
    </source>
</evidence>
<keyword evidence="15" id="KW-1185">Reference proteome</keyword>
<feature type="domain" description="ABC transporter" evidence="12">
    <location>
        <begin position="335"/>
        <end position="568"/>
    </location>
</feature>
<dbReference type="Gene3D" id="3.40.50.300">
    <property type="entry name" value="P-loop containing nucleotide triphosphate hydrolases"/>
    <property type="match status" value="1"/>
</dbReference>
<dbReference type="AlphaFoldDB" id="A0A4R7CC41"/>
<evidence type="ECO:0000256" key="1">
    <source>
        <dbReference type="ARBA" id="ARBA00004651"/>
    </source>
</evidence>
<dbReference type="RefSeq" id="WP_133769869.1">
    <property type="nucleotide sequence ID" value="NZ_SNZR01000011.1"/>
</dbReference>
<keyword evidence="3" id="KW-0813">Transport</keyword>
<feature type="transmembrane region" description="Helical" evidence="11">
    <location>
        <begin position="23"/>
        <end position="48"/>
    </location>
</feature>
<keyword evidence="6 11" id="KW-0812">Transmembrane</keyword>
<organism evidence="14 15">
    <name type="scientific">Enterovirga rhinocerotis</name>
    <dbReference type="NCBI Taxonomy" id="1339210"/>
    <lineage>
        <taxon>Bacteria</taxon>
        <taxon>Pseudomonadati</taxon>
        <taxon>Pseudomonadota</taxon>
        <taxon>Alphaproteobacteria</taxon>
        <taxon>Hyphomicrobiales</taxon>
        <taxon>Methylobacteriaceae</taxon>
        <taxon>Enterovirga</taxon>
    </lineage>
</organism>
<dbReference type="Pfam" id="PF00664">
    <property type="entry name" value="ABC_membrane"/>
    <property type="match status" value="1"/>
</dbReference>
<dbReference type="SUPFAM" id="SSF90123">
    <property type="entry name" value="ABC transporter transmembrane region"/>
    <property type="match status" value="1"/>
</dbReference>
<dbReference type="Gene3D" id="1.20.1560.10">
    <property type="entry name" value="ABC transporter type 1, transmembrane domain"/>
    <property type="match status" value="1"/>
</dbReference>
<dbReference type="PROSITE" id="PS00211">
    <property type="entry name" value="ABC_TRANSPORTER_1"/>
    <property type="match status" value="1"/>
</dbReference>
<dbReference type="GO" id="GO:0015421">
    <property type="term" value="F:ABC-type oligopeptide transporter activity"/>
    <property type="evidence" value="ECO:0007669"/>
    <property type="project" value="TreeGrafter"/>
</dbReference>
<dbReference type="GO" id="GO:0016887">
    <property type="term" value="F:ATP hydrolysis activity"/>
    <property type="evidence" value="ECO:0007669"/>
    <property type="project" value="InterPro"/>
</dbReference>
<evidence type="ECO:0000256" key="7">
    <source>
        <dbReference type="ARBA" id="ARBA00022741"/>
    </source>
</evidence>
<protein>
    <submittedName>
        <fullName evidence="14">Phosphate-transporting ATPase/ATP-binding cassette subfamily B protein</fullName>
    </submittedName>
</protein>
<keyword evidence="10 11" id="KW-0472">Membrane</keyword>
<proteinExistence type="inferred from homology"/>
<evidence type="ECO:0000256" key="9">
    <source>
        <dbReference type="ARBA" id="ARBA00022989"/>
    </source>
</evidence>
<feature type="transmembrane region" description="Helical" evidence="11">
    <location>
        <begin position="60"/>
        <end position="93"/>
    </location>
</feature>
<dbReference type="InterPro" id="IPR003439">
    <property type="entry name" value="ABC_transporter-like_ATP-bd"/>
</dbReference>
<feature type="domain" description="ABC transmembrane type-1" evidence="13">
    <location>
        <begin position="24"/>
        <end position="304"/>
    </location>
</feature>
<dbReference type="OrthoDB" id="9804259at2"/>
<dbReference type="GO" id="GO:0005524">
    <property type="term" value="F:ATP binding"/>
    <property type="evidence" value="ECO:0007669"/>
    <property type="project" value="UniProtKB-KW"/>
</dbReference>
<dbReference type="EMBL" id="SNZR01000011">
    <property type="protein sequence ID" value="TDR95025.1"/>
    <property type="molecule type" value="Genomic_DNA"/>
</dbReference>
<evidence type="ECO:0000256" key="11">
    <source>
        <dbReference type="SAM" id="Phobius"/>
    </source>
</evidence>
<dbReference type="SUPFAM" id="SSF52540">
    <property type="entry name" value="P-loop containing nucleoside triphosphate hydrolases"/>
    <property type="match status" value="1"/>
</dbReference>
<keyword evidence="5" id="KW-0762">Sugar transport</keyword>
<feature type="transmembrane region" description="Helical" evidence="11">
    <location>
        <begin position="163"/>
        <end position="180"/>
    </location>
</feature>
<dbReference type="InterPro" id="IPR003593">
    <property type="entry name" value="AAA+_ATPase"/>
</dbReference>
<comment type="similarity">
    <text evidence="2">Belongs to the ABC transporter superfamily.</text>
</comment>
<name>A0A4R7CC41_9HYPH</name>
<dbReference type="InterPro" id="IPR011527">
    <property type="entry name" value="ABC1_TM_dom"/>
</dbReference>
<dbReference type="InterPro" id="IPR017871">
    <property type="entry name" value="ABC_transporter-like_CS"/>
</dbReference>
<evidence type="ECO:0000259" key="12">
    <source>
        <dbReference type="PROSITE" id="PS50893"/>
    </source>
</evidence>
<keyword evidence="8 14" id="KW-0067">ATP-binding</keyword>
<dbReference type="PROSITE" id="PS50929">
    <property type="entry name" value="ABC_TM1F"/>
    <property type="match status" value="1"/>
</dbReference>
<dbReference type="SMART" id="SM00382">
    <property type="entry name" value="AAA"/>
    <property type="match status" value="1"/>
</dbReference>
<gene>
    <name evidence="14" type="ORF">EV668_2317</name>
</gene>
<dbReference type="InterPro" id="IPR039421">
    <property type="entry name" value="Type_1_exporter"/>
</dbReference>
<evidence type="ECO:0000313" key="14">
    <source>
        <dbReference type="EMBL" id="TDR95025.1"/>
    </source>
</evidence>
<dbReference type="PANTHER" id="PTHR43394:SF1">
    <property type="entry name" value="ATP-BINDING CASSETTE SUB-FAMILY B MEMBER 10, MITOCHONDRIAL"/>
    <property type="match status" value="1"/>
</dbReference>
<evidence type="ECO:0000256" key="8">
    <source>
        <dbReference type="ARBA" id="ARBA00022840"/>
    </source>
</evidence>
<keyword evidence="4" id="KW-1003">Cell membrane</keyword>
<evidence type="ECO:0000256" key="4">
    <source>
        <dbReference type="ARBA" id="ARBA00022475"/>
    </source>
</evidence>
<dbReference type="Proteomes" id="UP000295122">
    <property type="component" value="Unassembled WGS sequence"/>
</dbReference>
<accession>A0A4R7CC41</accession>
<dbReference type="FunFam" id="3.40.50.300:FF:000221">
    <property type="entry name" value="Multidrug ABC transporter ATP-binding protein"/>
    <property type="match status" value="1"/>
</dbReference>
<sequence length="596" mass="62915">MAAGSAGGRVGPWALAKPVRFRLLFACLVAALSTILAVVPLLLVGWAVSSVGIDSAPLRFAALAAGFAVLLQPILAGVATACAHYAAFDLLFVLRRDLMHRLAALPLSYFTQRQDARVQRVLGDEVEAVELFISHHLPDVVAALATILVLSGMMAWADWRLALAALAVLPIGAAAQAAMMRGHGEKMGLYFGRIGRVNATAAELVLGLETLKTLQGGRLMMDGALQQVRDLHAFAEEWRAQWMPGWVLYTVIIGAAPAFVLPVGLWLQQHGSVTPAALVFCLLAATGLGVPLLKLVLYAELLMRTRQAAGKIAEIVDAAPERPVSDPAPLAPGPVVFDGVSLEMGGRAILQDISLAVLEGGITAIVGPSGAGKTSLARLFNQSLEPTRGRITVGGRDVSEVAPGALGRLVGVVSQDVFLFNDTILENIRTARPAASVAEVDAAARAAHCHDFIAALPKGYETRVGEGGSRLSGGQRQRVALARALLADLPILLLDEATSFADPVHEALLQDAVGRLADRKTIVVISHRLDSVVGCDRIVLMENGRIVAAGTHDALLGAAPRYAELWRIQQRNLSWGLGAAKDDTPSRVEDAAELTS</sequence>
<dbReference type="Pfam" id="PF00005">
    <property type="entry name" value="ABC_tran"/>
    <property type="match status" value="1"/>
</dbReference>
<comment type="subcellular location">
    <subcellularLocation>
        <location evidence="1">Cell membrane</location>
        <topology evidence="1">Multi-pass membrane protein</topology>
    </subcellularLocation>
</comment>
<evidence type="ECO:0000256" key="3">
    <source>
        <dbReference type="ARBA" id="ARBA00022448"/>
    </source>
</evidence>
<dbReference type="PANTHER" id="PTHR43394">
    <property type="entry name" value="ATP-DEPENDENT PERMEASE MDL1, MITOCHONDRIAL"/>
    <property type="match status" value="1"/>
</dbReference>
<dbReference type="GO" id="GO:0005886">
    <property type="term" value="C:plasma membrane"/>
    <property type="evidence" value="ECO:0007669"/>
    <property type="project" value="UniProtKB-SubCell"/>
</dbReference>
<dbReference type="InterPro" id="IPR027417">
    <property type="entry name" value="P-loop_NTPase"/>
</dbReference>
<dbReference type="InterPro" id="IPR036640">
    <property type="entry name" value="ABC1_TM_sf"/>
</dbReference>
<keyword evidence="7" id="KW-0547">Nucleotide-binding</keyword>
<comment type="caution">
    <text evidence="14">The sequence shown here is derived from an EMBL/GenBank/DDBJ whole genome shotgun (WGS) entry which is preliminary data.</text>
</comment>
<keyword evidence="9 11" id="KW-1133">Transmembrane helix</keyword>
<evidence type="ECO:0000256" key="10">
    <source>
        <dbReference type="ARBA" id="ARBA00023136"/>
    </source>
</evidence>
<reference evidence="14 15" key="1">
    <citation type="submission" date="2019-03" db="EMBL/GenBank/DDBJ databases">
        <title>Genomic Encyclopedia of Type Strains, Phase IV (KMG-IV): sequencing the most valuable type-strain genomes for metagenomic binning, comparative biology and taxonomic classification.</title>
        <authorList>
            <person name="Goeker M."/>
        </authorList>
    </citation>
    <scope>NUCLEOTIDE SEQUENCE [LARGE SCALE GENOMIC DNA]</scope>
    <source>
        <strain evidence="14 15">DSM 25903</strain>
    </source>
</reference>
<evidence type="ECO:0000256" key="5">
    <source>
        <dbReference type="ARBA" id="ARBA00022597"/>
    </source>
</evidence>